<feature type="transmembrane region" description="Helical" evidence="1">
    <location>
        <begin position="204"/>
        <end position="225"/>
    </location>
</feature>
<keyword evidence="1" id="KW-0812">Transmembrane</keyword>
<dbReference type="InterPro" id="IPR014509">
    <property type="entry name" value="YjdF-like"/>
</dbReference>
<gene>
    <name evidence="2" type="ORF">GCM10011487_20220</name>
</gene>
<proteinExistence type="predicted"/>
<keyword evidence="1" id="KW-0472">Membrane</keyword>
<keyword evidence="1" id="KW-1133">Transmembrane helix</keyword>
<feature type="transmembrane region" description="Helical" evidence="1">
    <location>
        <begin position="79"/>
        <end position="97"/>
    </location>
</feature>
<keyword evidence="3" id="KW-1185">Reference proteome</keyword>
<reference evidence="3" key="1">
    <citation type="submission" date="2020-01" db="EMBL/GenBank/DDBJ databases">
        <title>'Steroidobacter agaridevorans' sp. nov., agar-degrading bacteria isolated from rhizosphere soils.</title>
        <authorList>
            <person name="Ikenaga M."/>
            <person name="Kataoka M."/>
            <person name="Murouchi A."/>
            <person name="Katsuragi S."/>
            <person name="Sakai M."/>
        </authorList>
    </citation>
    <scope>NUCLEOTIDE SEQUENCE [LARGE SCALE GENOMIC DNA]</scope>
    <source>
        <strain evidence="3">YU21-B</strain>
    </source>
</reference>
<accession>A0A829YBM9</accession>
<dbReference type="EMBL" id="BLJN01000002">
    <property type="protein sequence ID" value="GFE80022.1"/>
    <property type="molecule type" value="Genomic_DNA"/>
</dbReference>
<comment type="caution">
    <text evidence="2">The sequence shown here is derived from an EMBL/GenBank/DDBJ whole genome shotgun (WGS) entry which is preliminary data.</text>
</comment>
<evidence type="ECO:0000313" key="3">
    <source>
        <dbReference type="Proteomes" id="UP000445000"/>
    </source>
</evidence>
<dbReference type="AlphaFoldDB" id="A0A829YBM9"/>
<evidence type="ECO:0000256" key="1">
    <source>
        <dbReference type="SAM" id="Phobius"/>
    </source>
</evidence>
<sequence length="259" mass="28839">MLAAPLAPGYIPQQFAPETRVTRKAYLSTLAVLFGVLWIALAIAPLHRSDWLLENVLLLLGVAGLVATSRVFPLSRVSYTTLFVFFCLHTIGAHYTYSEVPYDQAVQSLFGFSIDELFGWERNNFDRVVHFSYGLLLAYPIREVFLRIASVRGFWGYFLPLDLTMSTSMLYELIEWGAAVGFGGDLGTAFLGSQGDVWDAQKDMALASLGALITMTIAACVNIAYQRDFAREWADSFRIRSNEPLGEVAIARMRGEVTP</sequence>
<feature type="transmembrane region" description="Helical" evidence="1">
    <location>
        <begin position="52"/>
        <end position="72"/>
    </location>
</feature>
<dbReference type="RefSeq" id="WP_161811761.1">
    <property type="nucleotide sequence ID" value="NZ_BLJN01000002.1"/>
</dbReference>
<dbReference type="Proteomes" id="UP000445000">
    <property type="component" value="Unassembled WGS sequence"/>
</dbReference>
<organism evidence="2 3">
    <name type="scientific">Steroidobacter agaridevorans</name>
    <dbReference type="NCBI Taxonomy" id="2695856"/>
    <lineage>
        <taxon>Bacteria</taxon>
        <taxon>Pseudomonadati</taxon>
        <taxon>Pseudomonadota</taxon>
        <taxon>Gammaproteobacteria</taxon>
        <taxon>Steroidobacterales</taxon>
        <taxon>Steroidobacteraceae</taxon>
        <taxon>Steroidobacter</taxon>
    </lineage>
</organism>
<name>A0A829YBM9_9GAMM</name>
<feature type="transmembrane region" description="Helical" evidence="1">
    <location>
        <begin position="25"/>
        <end position="46"/>
    </location>
</feature>
<dbReference type="Pfam" id="PF09997">
    <property type="entry name" value="DUF2238"/>
    <property type="match status" value="1"/>
</dbReference>
<evidence type="ECO:0000313" key="2">
    <source>
        <dbReference type="EMBL" id="GFE80022.1"/>
    </source>
</evidence>
<protein>
    <submittedName>
        <fullName evidence="2">Membrane protein</fullName>
    </submittedName>
</protein>